<dbReference type="Gene3D" id="3.30.1130.10">
    <property type="match status" value="1"/>
</dbReference>
<dbReference type="SUPFAM" id="SSF55620">
    <property type="entry name" value="Tetrahydrobiopterin biosynthesis enzymes-like"/>
    <property type="match status" value="1"/>
</dbReference>
<evidence type="ECO:0000256" key="4">
    <source>
        <dbReference type="ARBA" id="ARBA00022909"/>
    </source>
</evidence>
<evidence type="ECO:0000259" key="7">
    <source>
        <dbReference type="SMART" id="SM00905"/>
    </source>
</evidence>
<dbReference type="NCBIfam" id="TIGR00526">
    <property type="entry name" value="folB_dom"/>
    <property type="match status" value="1"/>
</dbReference>
<dbReference type="UniPathway" id="UPA00077">
    <property type="reaction ID" value="UER00154"/>
</dbReference>
<organism evidence="8 9">
    <name type="scientific">Candidatus Magasanikbacteria bacterium CG11_big_fil_rev_8_21_14_0_20_39_34</name>
    <dbReference type="NCBI Taxonomy" id="1974653"/>
    <lineage>
        <taxon>Bacteria</taxon>
        <taxon>Candidatus Magasanikiibacteriota</taxon>
    </lineage>
</organism>
<evidence type="ECO:0000256" key="5">
    <source>
        <dbReference type="ARBA" id="ARBA00023239"/>
    </source>
</evidence>
<dbReference type="EMBL" id="PCWN01000002">
    <property type="protein sequence ID" value="PIR04456.1"/>
    <property type="molecule type" value="Genomic_DNA"/>
</dbReference>
<dbReference type="Proteomes" id="UP000229600">
    <property type="component" value="Unassembled WGS sequence"/>
</dbReference>
<dbReference type="PANTHER" id="PTHR42844">
    <property type="entry name" value="DIHYDRONEOPTERIN ALDOLASE 1-RELATED"/>
    <property type="match status" value="1"/>
</dbReference>
<protein>
    <recommendedName>
        <fullName evidence="6">7,8-dihydroneopterin aldolase</fullName>
        <ecNumber evidence="6">4.1.2.25</ecNumber>
    </recommendedName>
</protein>
<dbReference type="EC" id="4.1.2.25" evidence="6"/>
<comment type="pathway">
    <text evidence="2 6">Cofactor biosynthesis; tetrahydrofolate biosynthesis; 2-amino-4-hydroxy-6-hydroxymethyl-7,8-dihydropteridine diphosphate from 7,8-dihydroneopterin triphosphate: step 3/4.</text>
</comment>
<evidence type="ECO:0000313" key="9">
    <source>
        <dbReference type="Proteomes" id="UP000229600"/>
    </source>
</evidence>
<dbReference type="AlphaFoldDB" id="A0A2H0N8L4"/>
<sequence>MKDKIILDNAKFFVHLGVSEKELKKKQPIFVTIELLCDIRSAAKEDDIEKTFNWEQIHERMFELISSQQWRLVETLAEKLASCLLKNFSPQAVRVRVEKPSSLKGKKVHFCAVDIERKP</sequence>
<evidence type="ECO:0000313" key="8">
    <source>
        <dbReference type="EMBL" id="PIR04456.1"/>
    </source>
</evidence>
<dbReference type="GO" id="GO:0046654">
    <property type="term" value="P:tetrahydrofolate biosynthetic process"/>
    <property type="evidence" value="ECO:0007669"/>
    <property type="project" value="UniProtKB-UniRule"/>
</dbReference>
<dbReference type="PANTHER" id="PTHR42844:SF1">
    <property type="entry name" value="DIHYDRONEOPTERIN ALDOLASE 1-RELATED"/>
    <property type="match status" value="1"/>
</dbReference>
<comment type="catalytic activity">
    <reaction evidence="1 6">
        <text>7,8-dihydroneopterin = 6-hydroxymethyl-7,8-dihydropterin + glycolaldehyde</text>
        <dbReference type="Rhea" id="RHEA:10540"/>
        <dbReference type="ChEBI" id="CHEBI:17001"/>
        <dbReference type="ChEBI" id="CHEBI:17071"/>
        <dbReference type="ChEBI" id="CHEBI:44841"/>
        <dbReference type="EC" id="4.1.2.25"/>
    </reaction>
</comment>
<accession>A0A2H0N8L4</accession>
<dbReference type="GO" id="GO:0005737">
    <property type="term" value="C:cytoplasm"/>
    <property type="evidence" value="ECO:0007669"/>
    <property type="project" value="TreeGrafter"/>
</dbReference>
<comment type="similarity">
    <text evidence="3 6">Belongs to the DHNA family.</text>
</comment>
<dbReference type="GO" id="GO:0046656">
    <property type="term" value="P:folic acid biosynthetic process"/>
    <property type="evidence" value="ECO:0007669"/>
    <property type="project" value="UniProtKB-UniRule"/>
</dbReference>
<comment type="caution">
    <text evidence="8">The sequence shown here is derived from an EMBL/GenBank/DDBJ whole genome shotgun (WGS) entry which is preliminary data.</text>
</comment>
<feature type="domain" description="Dihydroneopterin aldolase/epimerase" evidence="7">
    <location>
        <begin position="5"/>
        <end position="117"/>
    </location>
</feature>
<dbReference type="InterPro" id="IPR043133">
    <property type="entry name" value="GTP-CH-I_C/QueF"/>
</dbReference>
<dbReference type="InterPro" id="IPR006156">
    <property type="entry name" value="Dihydroneopterin_aldolase"/>
</dbReference>
<name>A0A2H0N8L4_9BACT</name>
<evidence type="ECO:0000256" key="1">
    <source>
        <dbReference type="ARBA" id="ARBA00001353"/>
    </source>
</evidence>
<dbReference type="SMART" id="SM00905">
    <property type="entry name" value="FolB"/>
    <property type="match status" value="1"/>
</dbReference>
<evidence type="ECO:0000256" key="2">
    <source>
        <dbReference type="ARBA" id="ARBA00005013"/>
    </source>
</evidence>
<keyword evidence="5 6" id="KW-0456">Lyase</keyword>
<dbReference type="Pfam" id="PF02152">
    <property type="entry name" value="FolB"/>
    <property type="match status" value="1"/>
</dbReference>
<evidence type="ECO:0000256" key="3">
    <source>
        <dbReference type="ARBA" id="ARBA00005708"/>
    </source>
</evidence>
<dbReference type="GO" id="GO:0004150">
    <property type="term" value="F:dihydroneopterin aldolase activity"/>
    <property type="evidence" value="ECO:0007669"/>
    <property type="project" value="UniProtKB-UniRule"/>
</dbReference>
<comment type="function">
    <text evidence="6">Catalyzes the conversion of 7,8-dihydroneopterin to 6-hydroxymethyl-7,8-dihydropterin.</text>
</comment>
<evidence type="ECO:0000256" key="6">
    <source>
        <dbReference type="RuleBase" id="RU362079"/>
    </source>
</evidence>
<dbReference type="NCBIfam" id="TIGR00525">
    <property type="entry name" value="folB"/>
    <property type="match status" value="1"/>
</dbReference>
<dbReference type="InterPro" id="IPR006157">
    <property type="entry name" value="FolB_dom"/>
</dbReference>
<gene>
    <name evidence="8" type="primary">folB</name>
    <name evidence="8" type="ORF">COV59_00550</name>
</gene>
<reference evidence="8 9" key="1">
    <citation type="submission" date="2017-09" db="EMBL/GenBank/DDBJ databases">
        <title>Depth-based differentiation of microbial function through sediment-hosted aquifers and enrichment of novel symbionts in the deep terrestrial subsurface.</title>
        <authorList>
            <person name="Probst A.J."/>
            <person name="Ladd B."/>
            <person name="Jarett J.K."/>
            <person name="Geller-Mcgrath D.E."/>
            <person name="Sieber C.M."/>
            <person name="Emerson J.B."/>
            <person name="Anantharaman K."/>
            <person name="Thomas B.C."/>
            <person name="Malmstrom R."/>
            <person name="Stieglmeier M."/>
            <person name="Klingl A."/>
            <person name="Woyke T."/>
            <person name="Ryan C.M."/>
            <person name="Banfield J.F."/>
        </authorList>
    </citation>
    <scope>NUCLEOTIDE SEQUENCE [LARGE SCALE GENOMIC DNA]</scope>
    <source>
        <strain evidence="8">CG11_big_fil_rev_8_21_14_0_20_39_34</strain>
    </source>
</reference>
<keyword evidence="4 6" id="KW-0289">Folate biosynthesis</keyword>
<proteinExistence type="inferred from homology"/>